<sequence>MTHNAFSGKLFGNVVQGRDITLSLPPAPPVAVAGLPAQPVFVGRERELALLIAALRPVVSEQTVVVWSLGGLAGIGKTALAVRAARTALHEGWFPGGVVMVNMRGYDLPGERVSASAALASLLGALGVTGQHVPADAEDRARLWRSVLAERERTLILADNASSVDQVRPLLPGTAEHRVVITSRHRLADLEGARLFDLDVLPFPEAVAMLADELATSDPDDGRVRDDPGSADVLVRLCGGLPLAIRVAAALLASDPARSVAEMANDLAEDHRRLEELHYSGSLAVRAAFDLSYRHLEDSHARLFRLIAVNPGPEIGVDAVAALVGSEVSEVKRPVRELVRANLLQPGSASGRWRMHDLLRLYAAEAAAKDPEREAAVVRLLDHYRTWNYAASVTFVEPPLPAAEHPVFVDRFEALKWVDAERANLVTAVSLAFTSGRYSDAVGLSLEMHEYLFLRNHWDDALAVHDLAQVAARLLGDRRSEALLLNYSGTAHRRSGHLDEALACHQQAAAIFQELGDLDGEGLALHYGGKVHRDLGDWQASIDSCRRALLIFAETGRRFEEGAVLFNLAVALGALGRFSEAVECHLRDLEICRSLGFRSAEGRTLNQLGVLHRKAGRFADAVEHHRQSLLIPREGGDPNGEADTLVDLGITYRDWGRVPEAIDCLRKGLEVYERLPGSGPAILAAEVRELLSTIE</sequence>
<reference evidence="2" key="1">
    <citation type="submission" date="2022-08" db="EMBL/GenBank/DDBJ databases">
        <authorList>
            <person name="Tistechok S."/>
            <person name="Samborskyy M."/>
            <person name="Roman I."/>
        </authorList>
    </citation>
    <scope>NUCLEOTIDE SEQUENCE</scope>
    <source>
        <strain evidence="2">DSM 103496</strain>
    </source>
</reference>
<dbReference type="InterPro" id="IPR027417">
    <property type="entry name" value="P-loop_NTPase"/>
</dbReference>
<keyword evidence="1" id="KW-0802">TPR repeat</keyword>
<dbReference type="Gene3D" id="1.10.10.10">
    <property type="entry name" value="Winged helix-like DNA-binding domain superfamily/Winged helix DNA-binding domain"/>
    <property type="match status" value="1"/>
</dbReference>
<keyword evidence="3" id="KW-1185">Reference proteome</keyword>
<name>A0A9X2VV48_9PSEU</name>
<proteinExistence type="predicted"/>
<dbReference type="RefSeq" id="WP_259628689.1">
    <property type="nucleotide sequence ID" value="NZ_JANYMP010000030.1"/>
</dbReference>
<dbReference type="SMART" id="SM00028">
    <property type="entry name" value="TPR"/>
    <property type="match status" value="5"/>
</dbReference>
<dbReference type="SUPFAM" id="SSF48452">
    <property type="entry name" value="TPR-like"/>
    <property type="match status" value="2"/>
</dbReference>
<dbReference type="InterPro" id="IPR036388">
    <property type="entry name" value="WH-like_DNA-bd_sf"/>
</dbReference>
<dbReference type="PANTHER" id="PTHR47691:SF3">
    <property type="entry name" value="HTH-TYPE TRANSCRIPTIONAL REGULATOR RV0890C-RELATED"/>
    <property type="match status" value="1"/>
</dbReference>
<organism evidence="2 3">
    <name type="scientific">Umezawaea endophytica</name>
    <dbReference type="NCBI Taxonomy" id="1654476"/>
    <lineage>
        <taxon>Bacteria</taxon>
        <taxon>Bacillati</taxon>
        <taxon>Actinomycetota</taxon>
        <taxon>Actinomycetes</taxon>
        <taxon>Pseudonocardiales</taxon>
        <taxon>Pseudonocardiaceae</taxon>
        <taxon>Umezawaea</taxon>
    </lineage>
</organism>
<dbReference type="Proteomes" id="UP001141259">
    <property type="component" value="Unassembled WGS sequence"/>
</dbReference>
<dbReference type="InterPro" id="IPR011990">
    <property type="entry name" value="TPR-like_helical_dom_sf"/>
</dbReference>
<dbReference type="Pfam" id="PF13424">
    <property type="entry name" value="TPR_12"/>
    <property type="match status" value="2"/>
</dbReference>
<dbReference type="Gene3D" id="3.40.50.300">
    <property type="entry name" value="P-loop containing nucleotide triphosphate hydrolases"/>
    <property type="match status" value="1"/>
</dbReference>
<comment type="caution">
    <text evidence="2">The sequence shown here is derived from an EMBL/GenBank/DDBJ whole genome shotgun (WGS) entry which is preliminary data.</text>
</comment>
<evidence type="ECO:0000256" key="1">
    <source>
        <dbReference type="PROSITE-ProRule" id="PRU00339"/>
    </source>
</evidence>
<evidence type="ECO:0000313" key="2">
    <source>
        <dbReference type="EMBL" id="MCS7483229.1"/>
    </source>
</evidence>
<evidence type="ECO:0000313" key="3">
    <source>
        <dbReference type="Proteomes" id="UP001141259"/>
    </source>
</evidence>
<protein>
    <submittedName>
        <fullName evidence="2">Tetratricopeptide repeat protein</fullName>
    </submittedName>
</protein>
<dbReference type="PROSITE" id="PS50005">
    <property type="entry name" value="TPR"/>
    <property type="match status" value="1"/>
</dbReference>
<dbReference type="SUPFAM" id="SSF52540">
    <property type="entry name" value="P-loop containing nucleoside triphosphate hydrolases"/>
    <property type="match status" value="1"/>
</dbReference>
<dbReference type="Gene3D" id="1.25.40.10">
    <property type="entry name" value="Tetratricopeptide repeat domain"/>
    <property type="match status" value="1"/>
</dbReference>
<accession>A0A9X2VV48</accession>
<feature type="repeat" description="TPR" evidence="1">
    <location>
        <begin position="642"/>
        <end position="675"/>
    </location>
</feature>
<dbReference type="AlphaFoldDB" id="A0A9X2VV48"/>
<dbReference type="PANTHER" id="PTHR47691">
    <property type="entry name" value="REGULATOR-RELATED"/>
    <property type="match status" value="1"/>
</dbReference>
<dbReference type="InterPro" id="IPR019734">
    <property type="entry name" value="TPR_rpt"/>
</dbReference>
<gene>
    <name evidence="2" type="ORF">NZH93_40835</name>
</gene>
<dbReference type="EMBL" id="JANYMP010000030">
    <property type="protein sequence ID" value="MCS7483229.1"/>
    <property type="molecule type" value="Genomic_DNA"/>
</dbReference>
<dbReference type="PRINTS" id="PR00364">
    <property type="entry name" value="DISEASERSIST"/>
</dbReference>